<accession>A0A0E9WT65</accession>
<reference evidence="1" key="2">
    <citation type="journal article" date="2015" name="Fish Shellfish Immunol.">
        <title>Early steps in the European eel (Anguilla anguilla)-Vibrio vulnificus interaction in the gills: Role of the RtxA13 toxin.</title>
        <authorList>
            <person name="Callol A."/>
            <person name="Pajuelo D."/>
            <person name="Ebbesson L."/>
            <person name="Teles M."/>
            <person name="MacKenzie S."/>
            <person name="Amaro C."/>
        </authorList>
    </citation>
    <scope>NUCLEOTIDE SEQUENCE</scope>
</reference>
<protein>
    <submittedName>
        <fullName evidence="1">Uncharacterized protein</fullName>
    </submittedName>
</protein>
<dbReference type="AlphaFoldDB" id="A0A0E9WT65"/>
<organism evidence="1">
    <name type="scientific">Anguilla anguilla</name>
    <name type="common">European freshwater eel</name>
    <name type="synonym">Muraena anguilla</name>
    <dbReference type="NCBI Taxonomy" id="7936"/>
    <lineage>
        <taxon>Eukaryota</taxon>
        <taxon>Metazoa</taxon>
        <taxon>Chordata</taxon>
        <taxon>Craniata</taxon>
        <taxon>Vertebrata</taxon>
        <taxon>Euteleostomi</taxon>
        <taxon>Actinopterygii</taxon>
        <taxon>Neopterygii</taxon>
        <taxon>Teleostei</taxon>
        <taxon>Anguilliformes</taxon>
        <taxon>Anguillidae</taxon>
        <taxon>Anguilla</taxon>
    </lineage>
</organism>
<sequence length="38" mass="4612">MLANPRKRNAFHRRSFSGITCTLLILEFQCTNFNRWRL</sequence>
<reference evidence="1" key="1">
    <citation type="submission" date="2014-11" db="EMBL/GenBank/DDBJ databases">
        <authorList>
            <person name="Amaro Gonzalez C."/>
        </authorList>
    </citation>
    <scope>NUCLEOTIDE SEQUENCE</scope>
</reference>
<proteinExistence type="predicted"/>
<dbReference type="EMBL" id="GBXM01015121">
    <property type="protein sequence ID" value="JAH93456.1"/>
    <property type="molecule type" value="Transcribed_RNA"/>
</dbReference>
<name>A0A0E9WT65_ANGAN</name>
<evidence type="ECO:0000313" key="1">
    <source>
        <dbReference type="EMBL" id="JAH93456.1"/>
    </source>
</evidence>